<feature type="transmembrane region" description="Helical" evidence="14">
    <location>
        <begin position="979"/>
        <end position="998"/>
    </location>
</feature>
<keyword evidence="13 14" id="KW-0472">Membrane</keyword>
<evidence type="ECO:0000256" key="12">
    <source>
        <dbReference type="ARBA" id="ARBA00023012"/>
    </source>
</evidence>
<evidence type="ECO:0000256" key="5">
    <source>
        <dbReference type="ARBA" id="ARBA00022553"/>
    </source>
</evidence>
<evidence type="ECO:0000313" key="17">
    <source>
        <dbReference type="EMBL" id="AXJ00275.1"/>
    </source>
</evidence>
<dbReference type="OrthoDB" id="9776727at2"/>
<feature type="transmembrane region" description="Helical" evidence="14">
    <location>
        <begin position="395"/>
        <end position="414"/>
    </location>
</feature>
<keyword evidence="6" id="KW-0808">Transferase</keyword>
<dbReference type="Pfam" id="PF00512">
    <property type="entry name" value="HisKA"/>
    <property type="match status" value="1"/>
</dbReference>
<dbReference type="InterPro" id="IPR036890">
    <property type="entry name" value="HATPase_C_sf"/>
</dbReference>
<feature type="transmembrane region" description="Helical" evidence="14">
    <location>
        <begin position="426"/>
        <end position="446"/>
    </location>
</feature>
<evidence type="ECO:0000259" key="15">
    <source>
        <dbReference type="PROSITE" id="PS50109"/>
    </source>
</evidence>
<evidence type="ECO:0000256" key="13">
    <source>
        <dbReference type="ARBA" id="ARBA00023136"/>
    </source>
</evidence>
<dbReference type="CDD" id="cd00082">
    <property type="entry name" value="HisKA"/>
    <property type="match status" value="1"/>
</dbReference>
<protein>
    <recommendedName>
        <fullName evidence="3">histidine kinase</fullName>
        <ecNumber evidence="3">2.7.13.3</ecNumber>
    </recommendedName>
</protein>
<dbReference type="InterPro" id="IPR003594">
    <property type="entry name" value="HATPase_dom"/>
</dbReference>
<dbReference type="Proteomes" id="UP000254808">
    <property type="component" value="Chromosome"/>
</dbReference>
<proteinExistence type="predicted"/>
<dbReference type="SMART" id="SM00388">
    <property type="entry name" value="HisKA"/>
    <property type="match status" value="1"/>
</dbReference>
<dbReference type="InterPro" id="IPR036097">
    <property type="entry name" value="HisK_dim/P_sf"/>
</dbReference>
<dbReference type="Gene3D" id="1.10.287.130">
    <property type="match status" value="1"/>
</dbReference>
<keyword evidence="18" id="KW-1185">Reference proteome</keyword>
<evidence type="ECO:0000256" key="4">
    <source>
        <dbReference type="ARBA" id="ARBA00022475"/>
    </source>
</evidence>
<sequence>MQASQQNKPPTFQLRLFLIAAGLLILGWIAGEANFYFGQPDSELREQLAQQALDGAVLTFREAESALIADTRRLKSTIQPLLTTGQEADPTRIYNRLRSESGFRGISVFRDRNLFTWSGNPITYLPSVGTEEVFTNVVQSGFVIYFVSQITFFQDDGTRYDIVTTRLIRRSGASPQLLTRQYDLTREWAKEQTFPVHYRFFDLNTGPVTARVRTLGTASVDSVGFVTVSTADFPAIARDWERNMAQFRWVVITLLAFLIWWGLLIWMKTGKAGGRASAAVASAGTLTIWGIMSFLELPFIRLLRDAGGFDLTNQLQLLFDSFFISAAGLLLVVQLAKHAGRDSGKDRKWSVLTFIGIASGVVFGSAWSLSRVYEVILLTQTGVTDLRVFPALQTWIVYLASLILTGTAVYLIFQLCRFGRKTMGRFLFYTLWFAAVCAGAFLFYLIHTDAALLPVFFWAKYLGILVILVLISASDRMQHFSPLSIPRPRAIALLIFLVTLIQLPLYFDASIQKENETMLRMAVNYATTGTDEAEEISRELIRKLLEDGVITQVQTLEAAPAFPVQAVAQFRQQVSRQIQPEWGSYTIMAFLLDGRLNIIADYGSQPSFMDRFSSSFHDEVRNFIRYSLQRPFARLPIIETENRFRGFPIFIKGLQSIPSDFPTQPSWLVTFVLVEGNSFGRPVNDALAFHERDRESWNRFVVTEYVDGRRNRSTSALRTPLLSERHLLTEELTPAPGAQIIRRSATDRAAYRKLIYGFDERTAVMVTVRDVTFLNYIFSGFRFFVALLIVSLLAWQIRSIFTKTGLPWSGRIFSRRFQDRILDSYLIATLLFMIALAVVTEYIVGLQNIRIAEQELYRNLSAVETRLINQRDGSLSRSDAIQLEEVDIMLFEGGRLTQTTAPEIFRLQLISDFMPFESYTNIFSNHQTTVFQPFSIGELSVLMGYRAFFENGEVRIVIGIPAYTRSAIYEQEFLQTTTYLIAFYIIIFIFFTGIAWGVSRKLTQPLSEFESGLKRISAGDLDTTIPVSSDDEIGELARAYNEMVLDLRNVRAELAEAERDAAWSEMARQIAHEIKNPLTPMKLSIQHLQRQMAMGDRSMEELKPAIEKLSGMLVNQIESLNRIAGDFSAFAKPLTGKQEKRDLNELITETLPLFEQHQQIAFRFSASPEPSLVFGSSDEIKRVFINLIKNAIEAMPQGGLITLSVQQQHNGWMVSIADTGTGMAPEVLENIFAPNFSTKTSGTGLGLAICKKIMDAHSGHISVQSDEAAGTTFSLWFPVYREN</sequence>
<dbReference type="PANTHER" id="PTHR45528">
    <property type="entry name" value="SENSOR HISTIDINE KINASE CPXA"/>
    <property type="match status" value="1"/>
</dbReference>
<name>A0A345UIH3_9BACT</name>
<feature type="transmembrane region" description="Helical" evidence="14">
    <location>
        <begin position="452"/>
        <end position="471"/>
    </location>
</feature>
<dbReference type="PRINTS" id="PR00344">
    <property type="entry name" value="BCTRLSENSOR"/>
</dbReference>
<dbReference type="Gene3D" id="6.10.340.10">
    <property type="match status" value="1"/>
</dbReference>
<keyword evidence="8" id="KW-0547">Nucleotide-binding</keyword>
<keyword evidence="4" id="KW-1003">Cell membrane</keyword>
<dbReference type="RefSeq" id="WP_114983562.1">
    <property type="nucleotide sequence ID" value="NZ_CP027806.1"/>
</dbReference>
<feature type="transmembrane region" description="Helical" evidence="14">
    <location>
        <begin position="315"/>
        <end position="337"/>
    </location>
</feature>
<dbReference type="EC" id="2.7.13.3" evidence="3"/>
<evidence type="ECO:0000313" key="18">
    <source>
        <dbReference type="Proteomes" id="UP000254808"/>
    </source>
</evidence>
<evidence type="ECO:0000256" key="14">
    <source>
        <dbReference type="SAM" id="Phobius"/>
    </source>
</evidence>
<comment type="catalytic activity">
    <reaction evidence="1">
        <text>ATP + protein L-histidine = ADP + protein N-phospho-L-histidine.</text>
        <dbReference type="EC" id="2.7.13.3"/>
    </reaction>
</comment>
<dbReference type="SUPFAM" id="SSF158472">
    <property type="entry name" value="HAMP domain-like"/>
    <property type="match status" value="1"/>
</dbReference>
<keyword evidence="5" id="KW-0597">Phosphoprotein</keyword>
<evidence type="ECO:0000256" key="2">
    <source>
        <dbReference type="ARBA" id="ARBA00004651"/>
    </source>
</evidence>
<dbReference type="EMBL" id="CP027806">
    <property type="protein sequence ID" value="AXJ00275.1"/>
    <property type="molecule type" value="Genomic_DNA"/>
</dbReference>
<gene>
    <name evidence="17" type="ORF">CYPRO_1000</name>
</gene>
<accession>A0A345UIH3</accession>
<organism evidence="17 18">
    <name type="scientific">Cyclonatronum proteinivorum</name>
    <dbReference type="NCBI Taxonomy" id="1457365"/>
    <lineage>
        <taxon>Bacteria</taxon>
        <taxon>Pseudomonadati</taxon>
        <taxon>Balneolota</taxon>
        <taxon>Balneolia</taxon>
        <taxon>Balneolales</taxon>
        <taxon>Cyclonatronaceae</taxon>
        <taxon>Cyclonatronum</taxon>
    </lineage>
</organism>
<dbReference type="InterPro" id="IPR004358">
    <property type="entry name" value="Sig_transdc_His_kin-like_C"/>
</dbReference>
<dbReference type="SMART" id="SM00387">
    <property type="entry name" value="HATPase_c"/>
    <property type="match status" value="1"/>
</dbReference>
<evidence type="ECO:0000256" key="7">
    <source>
        <dbReference type="ARBA" id="ARBA00022692"/>
    </source>
</evidence>
<dbReference type="GO" id="GO:0000155">
    <property type="term" value="F:phosphorelay sensor kinase activity"/>
    <property type="evidence" value="ECO:0007669"/>
    <property type="project" value="InterPro"/>
</dbReference>
<reference evidence="17 18" key="1">
    <citation type="submission" date="2018-03" db="EMBL/GenBank/DDBJ databases">
        <title>Phenotypic and genomic properties of Cyclonatronum proteinivorum gen. nov., sp. nov., a haloalkaliphilic bacteroidete from soda lakes possessing Na+-translocating rhodopsin.</title>
        <authorList>
            <person name="Toshchakov S.V."/>
            <person name="Korzhenkov A."/>
            <person name="Samarov N.I."/>
            <person name="Kublanov I.V."/>
            <person name="Muntyan M.S."/>
            <person name="Sorokin D.Y."/>
        </authorList>
    </citation>
    <scope>NUCLEOTIDE SEQUENCE [LARGE SCALE GENOMIC DNA]</scope>
    <source>
        <strain evidence="17 18">Omega</strain>
    </source>
</reference>
<dbReference type="InterPro" id="IPR050398">
    <property type="entry name" value="HssS/ArlS-like"/>
</dbReference>
<feature type="transmembrane region" description="Helical" evidence="14">
    <location>
        <begin position="247"/>
        <end position="266"/>
    </location>
</feature>
<keyword evidence="7 14" id="KW-0812">Transmembrane</keyword>
<evidence type="ECO:0000256" key="11">
    <source>
        <dbReference type="ARBA" id="ARBA00022989"/>
    </source>
</evidence>
<keyword evidence="9" id="KW-0418">Kinase</keyword>
<dbReference type="PANTHER" id="PTHR45528:SF1">
    <property type="entry name" value="SENSOR HISTIDINE KINASE CPXA"/>
    <property type="match status" value="1"/>
</dbReference>
<feature type="transmembrane region" description="Helical" evidence="14">
    <location>
        <begin position="349"/>
        <end position="369"/>
    </location>
</feature>
<feature type="transmembrane region" description="Helical" evidence="14">
    <location>
        <begin position="825"/>
        <end position="844"/>
    </location>
</feature>
<evidence type="ECO:0000256" key="3">
    <source>
        <dbReference type="ARBA" id="ARBA00012438"/>
    </source>
</evidence>
<dbReference type="PROSITE" id="PS50109">
    <property type="entry name" value="HIS_KIN"/>
    <property type="match status" value="1"/>
</dbReference>
<keyword evidence="11 14" id="KW-1133">Transmembrane helix</keyword>
<feature type="transmembrane region" description="Helical" evidence="14">
    <location>
        <begin position="773"/>
        <end position="795"/>
    </location>
</feature>
<dbReference type="InterPro" id="IPR003660">
    <property type="entry name" value="HAMP_dom"/>
</dbReference>
<comment type="subcellular location">
    <subcellularLocation>
        <location evidence="2">Cell membrane</location>
        <topology evidence="2">Multi-pass membrane protein</topology>
    </subcellularLocation>
</comment>
<dbReference type="KEGG" id="cprv:CYPRO_1000"/>
<dbReference type="InterPro" id="IPR003661">
    <property type="entry name" value="HisK_dim/P_dom"/>
</dbReference>
<dbReference type="PROSITE" id="PS50885">
    <property type="entry name" value="HAMP"/>
    <property type="match status" value="1"/>
</dbReference>
<dbReference type="CDD" id="cd06225">
    <property type="entry name" value="HAMP"/>
    <property type="match status" value="1"/>
</dbReference>
<evidence type="ECO:0000256" key="6">
    <source>
        <dbReference type="ARBA" id="ARBA00022679"/>
    </source>
</evidence>
<evidence type="ECO:0000256" key="1">
    <source>
        <dbReference type="ARBA" id="ARBA00000085"/>
    </source>
</evidence>
<keyword evidence="12" id="KW-0902">Two-component regulatory system</keyword>
<dbReference type="GO" id="GO:0005886">
    <property type="term" value="C:plasma membrane"/>
    <property type="evidence" value="ECO:0007669"/>
    <property type="project" value="UniProtKB-SubCell"/>
</dbReference>
<dbReference type="GO" id="GO:0005524">
    <property type="term" value="F:ATP binding"/>
    <property type="evidence" value="ECO:0007669"/>
    <property type="project" value="UniProtKB-KW"/>
</dbReference>
<dbReference type="SUPFAM" id="SSF47384">
    <property type="entry name" value="Homodimeric domain of signal transducing histidine kinase"/>
    <property type="match status" value="1"/>
</dbReference>
<dbReference type="InterPro" id="IPR005467">
    <property type="entry name" value="His_kinase_dom"/>
</dbReference>
<dbReference type="SMART" id="SM00304">
    <property type="entry name" value="HAMP"/>
    <property type="match status" value="1"/>
</dbReference>
<evidence type="ECO:0000259" key="16">
    <source>
        <dbReference type="PROSITE" id="PS50885"/>
    </source>
</evidence>
<dbReference type="CDD" id="cd00075">
    <property type="entry name" value="HATPase"/>
    <property type="match status" value="1"/>
</dbReference>
<dbReference type="SUPFAM" id="SSF55874">
    <property type="entry name" value="ATPase domain of HSP90 chaperone/DNA topoisomerase II/histidine kinase"/>
    <property type="match status" value="1"/>
</dbReference>
<dbReference type="Gene3D" id="3.30.565.10">
    <property type="entry name" value="Histidine kinase-like ATPase, C-terminal domain"/>
    <property type="match status" value="1"/>
</dbReference>
<dbReference type="Pfam" id="PF00672">
    <property type="entry name" value="HAMP"/>
    <property type="match status" value="1"/>
</dbReference>
<feature type="transmembrane region" description="Helical" evidence="14">
    <location>
        <begin position="12"/>
        <end position="31"/>
    </location>
</feature>
<feature type="domain" description="HAMP" evidence="16">
    <location>
        <begin position="1000"/>
        <end position="1052"/>
    </location>
</feature>
<evidence type="ECO:0000256" key="9">
    <source>
        <dbReference type="ARBA" id="ARBA00022777"/>
    </source>
</evidence>
<feature type="domain" description="Histidine kinase" evidence="15">
    <location>
        <begin position="1069"/>
        <end position="1281"/>
    </location>
</feature>
<evidence type="ECO:0000256" key="10">
    <source>
        <dbReference type="ARBA" id="ARBA00022840"/>
    </source>
</evidence>
<feature type="transmembrane region" description="Helical" evidence="14">
    <location>
        <begin position="278"/>
        <end position="295"/>
    </location>
</feature>
<evidence type="ECO:0000256" key="8">
    <source>
        <dbReference type="ARBA" id="ARBA00022741"/>
    </source>
</evidence>
<keyword evidence="10" id="KW-0067">ATP-binding</keyword>
<dbReference type="Pfam" id="PF02518">
    <property type="entry name" value="HATPase_c"/>
    <property type="match status" value="1"/>
</dbReference>